<dbReference type="Gene3D" id="1.10.30.50">
    <property type="match status" value="1"/>
</dbReference>
<feature type="domain" description="HNH" evidence="1">
    <location>
        <begin position="22"/>
        <end position="68"/>
    </location>
</feature>
<dbReference type="InterPro" id="IPR003615">
    <property type="entry name" value="HNH_nuc"/>
</dbReference>
<gene>
    <name evidence="2" type="ORF">ABWT76_003764</name>
</gene>
<proteinExistence type="predicted"/>
<dbReference type="GO" id="GO:0008270">
    <property type="term" value="F:zinc ion binding"/>
    <property type="evidence" value="ECO:0007669"/>
    <property type="project" value="InterPro"/>
</dbReference>
<sequence>MSKTYIPVATIKQVRDRAKNCCEYCLMPEIATFASHEVDYIIAKKHGGLTQAENLALSCTLCNKYKGSDLTSIDPETGEIVPLYHPRQDSWPEHFYLKDAKINPLTAKGRVKVRLLQLNRPEKVQERQLLIEAGILAPPSN</sequence>
<keyword evidence="2" id="KW-0255">Endonuclease</keyword>
<dbReference type="CDD" id="cd00085">
    <property type="entry name" value="HNHc"/>
    <property type="match status" value="1"/>
</dbReference>
<evidence type="ECO:0000259" key="1">
    <source>
        <dbReference type="Pfam" id="PF01844"/>
    </source>
</evidence>
<dbReference type="GO" id="GO:0004519">
    <property type="term" value="F:endonuclease activity"/>
    <property type="evidence" value="ECO:0007669"/>
    <property type="project" value="UniProtKB-KW"/>
</dbReference>
<reference evidence="2" key="1">
    <citation type="submission" date="2024-07" db="EMBL/GenBank/DDBJ databases">
        <authorList>
            <person name="Kim Y.J."/>
            <person name="Jeong J.Y."/>
        </authorList>
    </citation>
    <scope>NUCLEOTIDE SEQUENCE</scope>
    <source>
        <strain evidence="2">GIHE-MW2</strain>
    </source>
</reference>
<dbReference type="InterPro" id="IPR052892">
    <property type="entry name" value="NA-targeting_endonuclease"/>
</dbReference>
<evidence type="ECO:0000313" key="2">
    <source>
        <dbReference type="EMBL" id="XCM35109.1"/>
    </source>
</evidence>
<dbReference type="PANTHER" id="PTHR33877">
    <property type="entry name" value="SLL1193 PROTEIN"/>
    <property type="match status" value="1"/>
</dbReference>
<accession>A0AAU8J9W7</accession>
<dbReference type="PANTHER" id="PTHR33877:SF1">
    <property type="entry name" value="TYPE IV METHYL-DIRECTED RESTRICTION ENZYME ECOKMCRA"/>
    <property type="match status" value="1"/>
</dbReference>
<protein>
    <submittedName>
        <fullName evidence="2">HNH endonuclease</fullName>
    </submittedName>
</protein>
<dbReference type="RefSeq" id="WP_054466364.1">
    <property type="nucleotide sequence ID" value="NZ_CP159837.1"/>
</dbReference>
<dbReference type="GO" id="GO:0003676">
    <property type="term" value="F:nucleic acid binding"/>
    <property type="evidence" value="ECO:0007669"/>
    <property type="project" value="InterPro"/>
</dbReference>
<dbReference type="InterPro" id="IPR002711">
    <property type="entry name" value="HNH"/>
</dbReference>
<organism evidence="2">
    <name type="scientific">Planktothricoides raciborskii GIHE-MW2</name>
    <dbReference type="NCBI Taxonomy" id="2792601"/>
    <lineage>
        <taxon>Bacteria</taxon>
        <taxon>Bacillati</taxon>
        <taxon>Cyanobacteriota</taxon>
        <taxon>Cyanophyceae</taxon>
        <taxon>Oscillatoriophycideae</taxon>
        <taxon>Oscillatoriales</taxon>
        <taxon>Oscillatoriaceae</taxon>
        <taxon>Planktothricoides</taxon>
    </lineage>
</organism>
<dbReference type="AlphaFoldDB" id="A0AAU8J9W7"/>
<dbReference type="EMBL" id="CP159837">
    <property type="protein sequence ID" value="XCM35109.1"/>
    <property type="molecule type" value="Genomic_DNA"/>
</dbReference>
<dbReference type="Pfam" id="PF01844">
    <property type="entry name" value="HNH"/>
    <property type="match status" value="1"/>
</dbReference>
<keyword evidence="2" id="KW-0378">Hydrolase</keyword>
<name>A0AAU8J9W7_9CYAN</name>
<keyword evidence="2" id="KW-0540">Nuclease</keyword>